<evidence type="ECO:0000256" key="11">
    <source>
        <dbReference type="RuleBase" id="RU003313"/>
    </source>
</evidence>
<keyword evidence="7 10" id="KW-0460">Magnesium</keyword>
<dbReference type="EMBL" id="JACRSV010000003">
    <property type="protein sequence ID" value="MBC8560374.1"/>
    <property type="molecule type" value="Genomic_DNA"/>
</dbReference>
<evidence type="ECO:0000256" key="6">
    <source>
        <dbReference type="ARBA" id="ARBA00022801"/>
    </source>
</evidence>
<feature type="domain" description="TrmE-type G" evidence="12">
    <location>
        <begin position="219"/>
        <end position="376"/>
    </location>
</feature>
<feature type="binding site" evidence="10">
    <location>
        <position position="253"/>
    </location>
    <ligand>
        <name>K(+)</name>
        <dbReference type="ChEBI" id="CHEBI:29103"/>
    </ligand>
</feature>
<dbReference type="InterPro" id="IPR027417">
    <property type="entry name" value="P-loop_NTPase"/>
</dbReference>
<comment type="similarity">
    <text evidence="1 10 11">Belongs to the TRAFAC class TrmE-Era-EngA-EngB-Septin-like GTPase superfamily. TrmE GTPase family.</text>
</comment>
<dbReference type="FunFam" id="3.40.50.300:FF:001376">
    <property type="entry name" value="tRNA modification GTPase MnmE"/>
    <property type="match status" value="1"/>
</dbReference>
<keyword evidence="14" id="KW-1185">Reference proteome</keyword>
<gene>
    <name evidence="10 13" type="primary">mnmE</name>
    <name evidence="10" type="synonym">trmE</name>
    <name evidence="13" type="ORF">H8710_09905</name>
</gene>
<evidence type="ECO:0000256" key="8">
    <source>
        <dbReference type="ARBA" id="ARBA00022958"/>
    </source>
</evidence>
<dbReference type="HAMAP" id="MF_00379">
    <property type="entry name" value="GTPase_MnmE"/>
    <property type="match status" value="1"/>
</dbReference>
<comment type="caution">
    <text evidence="10">Lacks conserved residue(s) required for the propagation of feature annotation.</text>
</comment>
<dbReference type="InterPro" id="IPR027368">
    <property type="entry name" value="MnmE_dom2"/>
</dbReference>
<accession>A0A926E2C7</accession>
<evidence type="ECO:0000259" key="12">
    <source>
        <dbReference type="PROSITE" id="PS51709"/>
    </source>
</evidence>
<keyword evidence="6 10" id="KW-0378">Hydrolase</keyword>
<sequence length="454" mass="49037">MSKTIAAISTPRAAGGISVIRISGDNAIAIADQVFFPVSGKKLFQQAGYTAAFGDIRDGEHQIDQGVALVFRSPKSYTGEDVVEISCHGGILVTEKVLRAVLREGAFPAGPGEFTKRAFLNGKLTLTQAEAVTDLINAESEKGLKAAQCALKGALYQKISTVLDELLSVTAHIAAYIDYPDEDIDDMELEKIKIVCESCSESLRKLLETFDRGKVIREGVETVIIGRPNVGKSTLMNLLSGYQKSIVTNIPGTTRDVVEESVNIGDVVLRLADTAGIRETDDIIEKAGVERTFDRLMSADLVLAVFDSSSPLSDMDYTLIDKIKEMPTVAIINKSDLIANIDKKDIYNNFKHIVEISAATQTGVEDLNLAINEVLRLNDISTSGAMLANERQYHCVLRADSLLQGALEAIQVGFTIDAVDISIESAISALLELTGEKVTDAVVNEVFSQFCVGK</sequence>
<keyword evidence="2 10" id="KW-0963">Cytoplasm</keyword>
<feature type="binding site" evidence="10">
    <location>
        <begin position="248"/>
        <end position="254"/>
    </location>
    <ligand>
        <name>GTP</name>
        <dbReference type="ChEBI" id="CHEBI:37565"/>
    </ligand>
</feature>
<keyword evidence="8 10" id="KW-0630">Potassium</keyword>
<dbReference type="InterPro" id="IPR025867">
    <property type="entry name" value="MnmE_helical"/>
</dbReference>
<keyword evidence="4 10" id="KW-0479">Metal-binding</keyword>
<dbReference type="AlphaFoldDB" id="A0A926E2C7"/>
<keyword evidence="3 10" id="KW-0819">tRNA processing</keyword>
<dbReference type="EC" id="3.6.-.-" evidence="10"/>
<dbReference type="Gene3D" id="3.40.50.300">
    <property type="entry name" value="P-loop containing nucleotide triphosphate hydrolases"/>
    <property type="match status" value="1"/>
</dbReference>
<comment type="subcellular location">
    <subcellularLocation>
        <location evidence="10">Cytoplasm</location>
    </subcellularLocation>
</comment>
<evidence type="ECO:0000256" key="1">
    <source>
        <dbReference type="ARBA" id="ARBA00011043"/>
    </source>
</evidence>
<dbReference type="Pfam" id="PF10396">
    <property type="entry name" value="TrmE_N"/>
    <property type="match status" value="1"/>
</dbReference>
<dbReference type="InterPro" id="IPR031168">
    <property type="entry name" value="G_TrmE"/>
</dbReference>
<dbReference type="RefSeq" id="WP_249295378.1">
    <property type="nucleotide sequence ID" value="NZ_JACRSV010000003.1"/>
</dbReference>
<keyword evidence="9 10" id="KW-0342">GTP-binding</keyword>
<feature type="binding site" evidence="10">
    <location>
        <position position="254"/>
    </location>
    <ligand>
        <name>Mg(2+)</name>
        <dbReference type="ChEBI" id="CHEBI:18420"/>
    </ligand>
</feature>
<dbReference type="InterPro" id="IPR005225">
    <property type="entry name" value="Small_GTP-bd"/>
</dbReference>
<evidence type="ECO:0000256" key="9">
    <source>
        <dbReference type="ARBA" id="ARBA00023134"/>
    </source>
</evidence>
<dbReference type="PANTHER" id="PTHR42714:SF2">
    <property type="entry name" value="TRNA MODIFICATION GTPASE GTPBP3, MITOCHONDRIAL"/>
    <property type="match status" value="1"/>
</dbReference>
<dbReference type="FunFam" id="3.30.1360.120:FF:000003">
    <property type="entry name" value="tRNA modification GTPase MnmE"/>
    <property type="match status" value="1"/>
</dbReference>
<proteinExistence type="inferred from homology"/>
<dbReference type="GO" id="GO:0005525">
    <property type="term" value="F:GTP binding"/>
    <property type="evidence" value="ECO:0007669"/>
    <property type="project" value="UniProtKB-UniRule"/>
</dbReference>
<feature type="binding site" evidence="10">
    <location>
        <position position="454"/>
    </location>
    <ligand>
        <name>(6S)-5-formyl-5,6,7,8-tetrahydrofolate</name>
        <dbReference type="ChEBI" id="CHEBI:57457"/>
    </ligand>
</feature>
<evidence type="ECO:0000256" key="7">
    <source>
        <dbReference type="ARBA" id="ARBA00022842"/>
    </source>
</evidence>
<dbReference type="GO" id="GO:0046872">
    <property type="term" value="F:metal ion binding"/>
    <property type="evidence" value="ECO:0007669"/>
    <property type="project" value="UniProtKB-KW"/>
</dbReference>
<protein>
    <recommendedName>
        <fullName evidence="10">tRNA modification GTPase MnmE</fullName>
        <ecNumber evidence="10">3.6.-.-</ecNumber>
    </recommendedName>
</protein>
<organism evidence="13 14">
    <name type="scientific">Fumia xinanensis</name>
    <dbReference type="NCBI Taxonomy" id="2763659"/>
    <lineage>
        <taxon>Bacteria</taxon>
        <taxon>Bacillati</taxon>
        <taxon>Bacillota</taxon>
        <taxon>Clostridia</taxon>
        <taxon>Eubacteriales</taxon>
        <taxon>Oscillospiraceae</taxon>
        <taxon>Fumia</taxon>
    </lineage>
</organism>
<dbReference type="InterPro" id="IPR004520">
    <property type="entry name" value="GTPase_MnmE"/>
</dbReference>
<feature type="binding site" evidence="10">
    <location>
        <begin position="273"/>
        <end position="276"/>
    </location>
    <ligand>
        <name>GTP</name>
        <dbReference type="ChEBI" id="CHEBI:37565"/>
    </ligand>
</feature>
<evidence type="ECO:0000256" key="2">
    <source>
        <dbReference type="ARBA" id="ARBA00022490"/>
    </source>
</evidence>
<feature type="binding site" evidence="10">
    <location>
        <position position="84"/>
    </location>
    <ligand>
        <name>(6S)-5-formyl-5,6,7,8-tetrahydrofolate</name>
        <dbReference type="ChEBI" id="CHEBI:57457"/>
    </ligand>
</feature>
<dbReference type="Gene3D" id="1.20.120.430">
    <property type="entry name" value="tRNA modification GTPase MnmE domain 2"/>
    <property type="match status" value="1"/>
</dbReference>
<feature type="binding site" evidence="10">
    <location>
        <position position="123"/>
    </location>
    <ligand>
        <name>(6S)-5-formyl-5,6,7,8-tetrahydrofolate</name>
        <dbReference type="ChEBI" id="CHEBI:57457"/>
    </ligand>
</feature>
<comment type="function">
    <text evidence="10">Exhibits a very high intrinsic GTPase hydrolysis rate. Involved in the addition of a carboxymethylaminomethyl (cmnm) group at the wobble position (U34) of certain tRNAs, forming tRNA-cmnm(5)s(2)U34.</text>
</comment>
<dbReference type="NCBIfam" id="TIGR00231">
    <property type="entry name" value="small_GTP"/>
    <property type="match status" value="1"/>
</dbReference>
<comment type="subunit">
    <text evidence="10">Homodimer. Heterotetramer of two MnmE and two MnmG subunits.</text>
</comment>
<dbReference type="GO" id="GO:0005829">
    <property type="term" value="C:cytosol"/>
    <property type="evidence" value="ECO:0007669"/>
    <property type="project" value="TreeGrafter"/>
</dbReference>
<evidence type="ECO:0000256" key="3">
    <source>
        <dbReference type="ARBA" id="ARBA00022694"/>
    </source>
</evidence>
<evidence type="ECO:0000256" key="5">
    <source>
        <dbReference type="ARBA" id="ARBA00022741"/>
    </source>
</evidence>
<dbReference type="InterPro" id="IPR018948">
    <property type="entry name" value="GTP-bd_TrmE_N"/>
</dbReference>
<dbReference type="Gene3D" id="3.30.1360.120">
    <property type="entry name" value="Probable tRNA modification gtpase trme, domain 1"/>
    <property type="match status" value="1"/>
</dbReference>
<dbReference type="CDD" id="cd04164">
    <property type="entry name" value="trmE"/>
    <property type="match status" value="1"/>
</dbReference>
<feature type="binding site" evidence="10">
    <location>
        <begin position="229"/>
        <end position="234"/>
    </location>
    <ligand>
        <name>GTP</name>
        <dbReference type="ChEBI" id="CHEBI:37565"/>
    </ligand>
</feature>
<dbReference type="PANTHER" id="PTHR42714">
    <property type="entry name" value="TRNA MODIFICATION GTPASE GTPBP3"/>
    <property type="match status" value="1"/>
</dbReference>
<dbReference type="PROSITE" id="PS51709">
    <property type="entry name" value="G_TRME"/>
    <property type="match status" value="1"/>
</dbReference>
<evidence type="ECO:0000256" key="10">
    <source>
        <dbReference type="HAMAP-Rule" id="MF_00379"/>
    </source>
</evidence>
<feature type="binding site" evidence="10">
    <location>
        <position position="229"/>
    </location>
    <ligand>
        <name>K(+)</name>
        <dbReference type="ChEBI" id="CHEBI:29103"/>
    </ligand>
</feature>
<dbReference type="Proteomes" id="UP000610760">
    <property type="component" value="Unassembled WGS sequence"/>
</dbReference>
<keyword evidence="5 10" id="KW-0547">Nucleotide-binding</keyword>
<dbReference type="GO" id="GO:0002098">
    <property type="term" value="P:tRNA wobble uridine modification"/>
    <property type="evidence" value="ECO:0007669"/>
    <property type="project" value="TreeGrafter"/>
</dbReference>
<comment type="cofactor">
    <cofactor evidence="10">
        <name>K(+)</name>
        <dbReference type="ChEBI" id="CHEBI:29103"/>
    </cofactor>
    <text evidence="10">Binds 1 potassium ion per subunit.</text>
</comment>
<feature type="binding site" evidence="10">
    <location>
        <position position="233"/>
    </location>
    <ligand>
        <name>Mg(2+)</name>
        <dbReference type="ChEBI" id="CHEBI:18420"/>
    </ligand>
</feature>
<feature type="binding site" evidence="10">
    <location>
        <position position="250"/>
    </location>
    <ligand>
        <name>K(+)</name>
        <dbReference type="ChEBI" id="CHEBI:29103"/>
    </ligand>
</feature>
<dbReference type="SUPFAM" id="SSF52540">
    <property type="entry name" value="P-loop containing nucleoside triphosphate hydrolases"/>
    <property type="match status" value="1"/>
</dbReference>
<reference evidence="13" key="1">
    <citation type="submission" date="2020-08" db="EMBL/GenBank/DDBJ databases">
        <title>Genome public.</title>
        <authorList>
            <person name="Liu C."/>
            <person name="Sun Q."/>
        </authorList>
    </citation>
    <scope>NUCLEOTIDE SEQUENCE</scope>
    <source>
        <strain evidence="13">NSJ-33</strain>
    </source>
</reference>
<evidence type="ECO:0000313" key="14">
    <source>
        <dbReference type="Proteomes" id="UP000610760"/>
    </source>
</evidence>
<feature type="binding site" evidence="10">
    <location>
        <position position="248"/>
    </location>
    <ligand>
        <name>K(+)</name>
        <dbReference type="ChEBI" id="CHEBI:29103"/>
    </ligand>
</feature>
<name>A0A926E2C7_9FIRM</name>
<dbReference type="NCBIfam" id="TIGR00450">
    <property type="entry name" value="mnmE_trmE_thdF"/>
    <property type="match status" value="1"/>
</dbReference>
<dbReference type="GO" id="GO:0042802">
    <property type="term" value="F:identical protein binding"/>
    <property type="evidence" value="ECO:0007669"/>
    <property type="project" value="UniProtKB-ARBA"/>
</dbReference>
<dbReference type="GO" id="GO:0030488">
    <property type="term" value="P:tRNA methylation"/>
    <property type="evidence" value="ECO:0007669"/>
    <property type="project" value="TreeGrafter"/>
</dbReference>
<feature type="binding site" evidence="10">
    <location>
        <position position="21"/>
    </location>
    <ligand>
        <name>(6S)-5-formyl-5,6,7,8-tetrahydrofolate</name>
        <dbReference type="ChEBI" id="CHEBI:57457"/>
    </ligand>
</feature>
<comment type="caution">
    <text evidence="13">The sequence shown here is derived from an EMBL/GenBank/DDBJ whole genome shotgun (WGS) entry which is preliminary data.</text>
</comment>
<dbReference type="Pfam" id="PF12631">
    <property type="entry name" value="MnmE_helical"/>
    <property type="match status" value="1"/>
</dbReference>
<dbReference type="Pfam" id="PF01926">
    <property type="entry name" value="MMR_HSR1"/>
    <property type="match status" value="1"/>
</dbReference>
<dbReference type="CDD" id="cd14858">
    <property type="entry name" value="TrmE_N"/>
    <property type="match status" value="1"/>
</dbReference>
<evidence type="ECO:0000256" key="4">
    <source>
        <dbReference type="ARBA" id="ARBA00022723"/>
    </source>
</evidence>
<dbReference type="InterPro" id="IPR006073">
    <property type="entry name" value="GTP-bd"/>
</dbReference>
<evidence type="ECO:0000313" key="13">
    <source>
        <dbReference type="EMBL" id="MBC8560374.1"/>
    </source>
</evidence>
<dbReference type="GO" id="GO:0003924">
    <property type="term" value="F:GTPase activity"/>
    <property type="evidence" value="ECO:0007669"/>
    <property type="project" value="UniProtKB-UniRule"/>
</dbReference>
<dbReference type="InterPro" id="IPR027266">
    <property type="entry name" value="TrmE/GcvT-like"/>
</dbReference>